<evidence type="ECO:0000313" key="3">
    <source>
        <dbReference type="EMBL" id="ETO18152.1"/>
    </source>
</evidence>
<keyword evidence="1" id="KW-0175">Coiled coil</keyword>
<evidence type="ECO:0000313" key="4">
    <source>
        <dbReference type="Proteomes" id="UP000023152"/>
    </source>
</evidence>
<keyword evidence="4" id="KW-1185">Reference proteome</keyword>
<dbReference type="PANTHER" id="PTHR31543">
    <property type="entry name" value="DYNEIN REGULATORY COMPLEX SUBUNIT 4"/>
    <property type="match status" value="1"/>
</dbReference>
<dbReference type="OMA" id="SVFYNFQ"/>
<comment type="caution">
    <text evidence="3">The sequence shown here is derived from an EMBL/GenBank/DDBJ whole genome shotgun (WGS) entry which is preliminary data.</text>
</comment>
<dbReference type="EMBL" id="ASPP01015411">
    <property type="protein sequence ID" value="ETO18152.1"/>
    <property type="molecule type" value="Genomic_DNA"/>
</dbReference>
<dbReference type="OrthoDB" id="767661at2759"/>
<evidence type="ECO:0000259" key="2">
    <source>
        <dbReference type="Pfam" id="PF13851"/>
    </source>
</evidence>
<dbReference type="PANTHER" id="PTHR31543:SF1">
    <property type="entry name" value="HECT DOMAIN-CONTAINING PROTEIN"/>
    <property type="match status" value="1"/>
</dbReference>
<dbReference type="InterPro" id="IPR039308">
    <property type="entry name" value="GAS8"/>
</dbReference>
<gene>
    <name evidence="3" type="ORF">RFI_19135</name>
</gene>
<dbReference type="GO" id="GO:0005794">
    <property type="term" value="C:Golgi apparatus"/>
    <property type="evidence" value="ECO:0007669"/>
    <property type="project" value="TreeGrafter"/>
</dbReference>
<dbReference type="GO" id="GO:0008017">
    <property type="term" value="F:microtubule binding"/>
    <property type="evidence" value="ECO:0007669"/>
    <property type="project" value="InterPro"/>
</dbReference>
<accession>X6MXE2</accession>
<dbReference type="GO" id="GO:0048870">
    <property type="term" value="P:cell motility"/>
    <property type="evidence" value="ECO:0007669"/>
    <property type="project" value="InterPro"/>
</dbReference>
<dbReference type="GO" id="GO:0031267">
    <property type="term" value="F:small GTPase binding"/>
    <property type="evidence" value="ECO:0007669"/>
    <property type="project" value="InterPro"/>
</dbReference>
<dbReference type="Proteomes" id="UP000023152">
    <property type="component" value="Unassembled WGS sequence"/>
</dbReference>
<name>X6MXE2_RETFI</name>
<protein>
    <recommendedName>
        <fullName evidence="2">Growth arrest-specific protein 8 domain-containing protein</fullName>
    </recommendedName>
</protein>
<dbReference type="GO" id="GO:0031514">
    <property type="term" value="C:motile cilium"/>
    <property type="evidence" value="ECO:0007669"/>
    <property type="project" value="InterPro"/>
</dbReference>
<proteinExistence type="predicted"/>
<feature type="domain" description="Growth arrest-specific protein 8" evidence="2">
    <location>
        <begin position="115"/>
        <end position="286"/>
    </location>
</feature>
<dbReference type="InterPro" id="IPR025593">
    <property type="entry name" value="GAS8_dom"/>
</dbReference>
<evidence type="ECO:0000256" key="1">
    <source>
        <dbReference type="SAM" id="Coils"/>
    </source>
</evidence>
<reference evidence="3 4" key="1">
    <citation type="journal article" date="2013" name="Curr. Biol.">
        <title>The Genome of the Foraminiferan Reticulomyxa filosa.</title>
        <authorList>
            <person name="Glockner G."/>
            <person name="Hulsmann N."/>
            <person name="Schleicher M."/>
            <person name="Noegel A.A."/>
            <person name="Eichinger L."/>
            <person name="Gallinger C."/>
            <person name="Pawlowski J."/>
            <person name="Sierra R."/>
            <person name="Euteneuer U."/>
            <person name="Pillet L."/>
            <person name="Moustafa A."/>
            <person name="Platzer M."/>
            <person name="Groth M."/>
            <person name="Szafranski K."/>
            <person name="Schliwa M."/>
        </authorList>
    </citation>
    <scope>NUCLEOTIDE SEQUENCE [LARGE SCALE GENOMIC DNA]</scope>
</reference>
<feature type="coiled-coil region" evidence="1">
    <location>
        <begin position="142"/>
        <end position="235"/>
    </location>
</feature>
<organism evidence="3 4">
    <name type="scientific">Reticulomyxa filosa</name>
    <dbReference type="NCBI Taxonomy" id="46433"/>
    <lineage>
        <taxon>Eukaryota</taxon>
        <taxon>Sar</taxon>
        <taxon>Rhizaria</taxon>
        <taxon>Retaria</taxon>
        <taxon>Foraminifera</taxon>
        <taxon>Monothalamids</taxon>
        <taxon>Reticulomyxidae</taxon>
        <taxon>Reticulomyxa</taxon>
    </lineage>
</organism>
<dbReference type="Pfam" id="PF13851">
    <property type="entry name" value="GAS"/>
    <property type="match status" value="1"/>
</dbReference>
<dbReference type="GO" id="GO:0005874">
    <property type="term" value="C:microtubule"/>
    <property type="evidence" value="ECO:0007669"/>
    <property type="project" value="TreeGrafter"/>
</dbReference>
<dbReference type="AlphaFoldDB" id="X6MXE2"/>
<sequence length="340" mass="40564">MEHQWTISDVRIESESILKTLEKQHSEESHYLGAGTRTLLQKKKEVQSKQTELLNEYKLNHELSVQSLCENYTTKIDNLKKALEEKFKILRARYNDLQQRECKKIENLKNTHIQELMKTHANNLTDIKNYYSDITHSNLDLIKTLKAELNECSKQEKNKEQLMLEITELNKHLSTPLKKNLNELNELKDQLKEYENNKHHANKVKTDILKASANLENMQWKYEVLMQKYQHLKQEYLLLTDNNDKDLVHKKQSHNLQLLLLSQQLTFFQEILEIKELQASQLAQTLENNKPLDFRHVLLKKDAVVQFLQSQLHEYQTRYDRAVQYFHTIKQKYHITSQDK</sequence>